<dbReference type="Proteomes" id="UP000230119">
    <property type="component" value="Unassembled WGS sequence"/>
</dbReference>
<organism evidence="4 5">
    <name type="scientific">Candidatus Roizmanbacteria bacterium CG03_land_8_20_14_0_80_39_12</name>
    <dbReference type="NCBI Taxonomy" id="1974847"/>
    <lineage>
        <taxon>Bacteria</taxon>
        <taxon>Candidatus Roizmaniibacteriota</taxon>
    </lineage>
</organism>
<dbReference type="GO" id="GO:0009117">
    <property type="term" value="P:nucleotide metabolic process"/>
    <property type="evidence" value="ECO:0007669"/>
    <property type="project" value="TreeGrafter"/>
</dbReference>
<dbReference type="PANTHER" id="PTHR46648">
    <property type="entry name" value="HIT FAMILY PROTEIN 1"/>
    <property type="match status" value="1"/>
</dbReference>
<reference evidence="5" key="1">
    <citation type="submission" date="2017-09" db="EMBL/GenBank/DDBJ databases">
        <title>Depth-based differentiation of microbial function through sediment-hosted aquifers and enrichment of novel symbionts in the deep terrestrial subsurface.</title>
        <authorList>
            <person name="Probst A.J."/>
            <person name="Ladd B."/>
            <person name="Jarett J.K."/>
            <person name="Geller-Mcgrath D.E."/>
            <person name="Sieber C.M.K."/>
            <person name="Emerson J.B."/>
            <person name="Anantharaman K."/>
            <person name="Thomas B.C."/>
            <person name="Malmstrom R."/>
            <person name="Stieglmeier M."/>
            <person name="Klingl A."/>
            <person name="Woyke T."/>
            <person name="Ryan C.M."/>
            <person name="Banfield J.F."/>
        </authorList>
    </citation>
    <scope>NUCLEOTIDE SEQUENCE [LARGE SCALE GENOMIC DNA]</scope>
</reference>
<dbReference type="InterPro" id="IPR011146">
    <property type="entry name" value="HIT-like"/>
</dbReference>
<gene>
    <name evidence="4" type="ORF">COS52_05375</name>
</gene>
<comment type="caution">
    <text evidence="2">Lacks conserved residue(s) required for the propagation of feature annotation.</text>
</comment>
<dbReference type="Gene3D" id="3.30.428.10">
    <property type="entry name" value="HIT-like"/>
    <property type="match status" value="1"/>
</dbReference>
<dbReference type="SUPFAM" id="SSF54197">
    <property type="entry name" value="HIT-like"/>
    <property type="match status" value="1"/>
</dbReference>
<evidence type="ECO:0000256" key="1">
    <source>
        <dbReference type="PIRSR" id="PIRSR601310-1"/>
    </source>
</evidence>
<accession>A0A2M7BR28</accession>
<dbReference type="PANTHER" id="PTHR46648:SF1">
    <property type="entry name" value="ADENOSINE 5'-MONOPHOSPHORAMIDASE HNT1"/>
    <property type="match status" value="1"/>
</dbReference>
<evidence type="ECO:0000313" key="4">
    <source>
        <dbReference type="EMBL" id="PIV07932.1"/>
    </source>
</evidence>
<protein>
    <submittedName>
        <fullName evidence="4">HIT family protein</fullName>
    </submittedName>
</protein>
<dbReference type="GO" id="GO:0003824">
    <property type="term" value="F:catalytic activity"/>
    <property type="evidence" value="ECO:0007669"/>
    <property type="project" value="InterPro"/>
</dbReference>
<dbReference type="InterPro" id="IPR001310">
    <property type="entry name" value="Histidine_triad_HIT"/>
</dbReference>
<comment type="caution">
    <text evidence="4">The sequence shown here is derived from an EMBL/GenBank/DDBJ whole genome shotgun (WGS) entry which is preliminary data.</text>
</comment>
<evidence type="ECO:0000256" key="2">
    <source>
        <dbReference type="PROSITE-ProRule" id="PRU00464"/>
    </source>
</evidence>
<evidence type="ECO:0000313" key="5">
    <source>
        <dbReference type="Proteomes" id="UP000230119"/>
    </source>
</evidence>
<feature type="domain" description="HIT" evidence="3">
    <location>
        <begin position="4"/>
        <end position="105"/>
    </location>
</feature>
<dbReference type="Pfam" id="PF01230">
    <property type="entry name" value="HIT"/>
    <property type="match status" value="1"/>
</dbReference>
<dbReference type="EMBL" id="PEVA01000225">
    <property type="protein sequence ID" value="PIV07932.1"/>
    <property type="molecule type" value="Genomic_DNA"/>
</dbReference>
<dbReference type="InterPro" id="IPR036265">
    <property type="entry name" value="HIT-like_sf"/>
</dbReference>
<sequence length="130" mass="15469">MDCIFCKIVKGEIPSYQVYEDELFLGFLDIFPLSKGNTLLIPKKHYRWVNDVLEFGEYWEAARKISRTMEKKLGATSISYLTFGEEVPHAHIRIIPRYSAEDMYLTLRKPEKYTEEEMKDFQKKLQITNY</sequence>
<evidence type="ECO:0000259" key="3">
    <source>
        <dbReference type="PROSITE" id="PS51084"/>
    </source>
</evidence>
<proteinExistence type="predicted"/>
<feature type="active site" description="Tele-AMP-histidine intermediate" evidence="1">
    <location>
        <position position="91"/>
    </location>
</feature>
<name>A0A2M7BR28_9BACT</name>
<dbReference type="PROSITE" id="PS51084">
    <property type="entry name" value="HIT_2"/>
    <property type="match status" value="1"/>
</dbReference>
<dbReference type="PRINTS" id="PR00332">
    <property type="entry name" value="HISTRIAD"/>
</dbReference>
<dbReference type="AlphaFoldDB" id="A0A2M7BR28"/>